<dbReference type="OrthoDB" id="9779910at2"/>
<dbReference type="AlphaFoldDB" id="A0A5R9DU77"/>
<dbReference type="CDD" id="cd06223">
    <property type="entry name" value="PRTases_typeI"/>
    <property type="match status" value="1"/>
</dbReference>
<sequence length="259" mass="30215">MTIAQSDICIICSEHLNHYLSIKQLFTFKPLAFPILCRTCQSKFNLLIPHTDDCKGCGRPLEVSSKNVFLKPIVISQQAYCFDCANWHKNTPSQLISHQALFDYNEAMQEWIVNYKYHGDVRMAAILSPYLKEVYEKYKEYQWVVLPSSPKSLKIRQFHPTAYLLDVADIPYQVPFDYIGDGVKQAKKSKKERLNLNNTFKIKEEALDLSKENWLIFDDIYTTGATLIHAKKILYQFYEERDRIIRLISVSVARDQLSE</sequence>
<dbReference type="PANTHER" id="PTHR47505">
    <property type="entry name" value="DNA UTILIZATION PROTEIN YHGH"/>
    <property type="match status" value="1"/>
</dbReference>
<organism evidence="2 3">
    <name type="scientific">Ruoffia tabacinasalis</name>
    <dbReference type="NCBI Taxonomy" id="87458"/>
    <lineage>
        <taxon>Bacteria</taxon>
        <taxon>Bacillati</taxon>
        <taxon>Bacillota</taxon>
        <taxon>Bacilli</taxon>
        <taxon>Lactobacillales</taxon>
        <taxon>Aerococcaceae</taxon>
        <taxon>Ruoffia</taxon>
    </lineage>
</organism>
<name>A0A5R9DU77_9LACT</name>
<comment type="similarity">
    <text evidence="1">Belongs to the ComF/GntX family.</text>
</comment>
<dbReference type="InterPro" id="IPR029057">
    <property type="entry name" value="PRTase-like"/>
</dbReference>
<comment type="caution">
    <text evidence="2">The sequence shown here is derived from an EMBL/GenBank/DDBJ whole genome shotgun (WGS) entry which is preliminary data.</text>
</comment>
<dbReference type="Proteomes" id="UP000306420">
    <property type="component" value="Unassembled WGS sequence"/>
</dbReference>
<evidence type="ECO:0000313" key="3">
    <source>
        <dbReference type="Proteomes" id="UP000306420"/>
    </source>
</evidence>
<gene>
    <name evidence="2" type="ORF">FEZ33_10105</name>
</gene>
<dbReference type="RefSeq" id="WP_138405266.1">
    <property type="nucleotide sequence ID" value="NZ_VBSP01000046.1"/>
</dbReference>
<dbReference type="PANTHER" id="PTHR47505:SF1">
    <property type="entry name" value="DNA UTILIZATION PROTEIN YHGH"/>
    <property type="match status" value="1"/>
</dbReference>
<evidence type="ECO:0000313" key="2">
    <source>
        <dbReference type="EMBL" id="TLQ39827.1"/>
    </source>
</evidence>
<dbReference type="SUPFAM" id="SSF53271">
    <property type="entry name" value="PRTase-like"/>
    <property type="match status" value="1"/>
</dbReference>
<reference evidence="2 3" key="1">
    <citation type="submission" date="2019-05" db="EMBL/GenBank/DDBJ databases">
        <title>The metagenome of a microbial culture collection derived from dairy environment covers the genomic content of the human microbiome.</title>
        <authorList>
            <person name="Roder T."/>
            <person name="Wuthrich D."/>
            <person name="Sattari Z."/>
            <person name="Von Ah U."/>
            <person name="Bar C."/>
            <person name="Ronchi F."/>
            <person name="Macpherson A.J."/>
            <person name="Ganal-Vonarburg S.C."/>
            <person name="Bruggmann R."/>
            <person name="Vergeres G."/>
        </authorList>
    </citation>
    <scope>NUCLEOTIDE SEQUENCE [LARGE SCALE GENOMIC DNA]</scope>
    <source>
        <strain evidence="2 3">FAM 24227</strain>
    </source>
</reference>
<evidence type="ECO:0000256" key="1">
    <source>
        <dbReference type="ARBA" id="ARBA00008007"/>
    </source>
</evidence>
<proteinExistence type="inferred from homology"/>
<dbReference type="Gene3D" id="3.40.50.2020">
    <property type="match status" value="1"/>
</dbReference>
<dbReference type="InterPro" id="IPR000836">
    <property type="entry name" value="PRTase_dom"/>
</dbReference>
<protein>
    <submittedName>
        <fullName evidence="2">ComF family protein</fullName>
    </submittedName>
</protein>
<accession>A0A5R9DU77</accession>
<dbReference type="EMBL" id="VBSP01000046">
    <property type="protein sequence ID" value="TLQ39827.1"/>
    <property type="molecule type" value="Genomic_DNA"/>
</dbReference>
<dbReference type="InterPro" id="IPR051910">
    <property type="entry name" value="ComF/GntX_DNA_util-trans"/>
</dbReference>